<accession>A0A8H6KZ99</accession>
<evidence type="ECO:0000256" key="1">
    <source>
        <dbReference type="ARBA" id="ARBA00023098"/>
    </source>
</evidence>
<dbReference type="InterPro" id="IPR038305">
    <property type="entry name" value="HeLo_sf"/>
</dbReference>
<proteinExistence type="predicted"/>
<comment type="caution">
    <text evidence="2">Lacks conserved residue(s) required for the propagation of feature annotation.</text>
</comment>
<dbReference type="Gene3D" id="3.40.1090.10">
    <property type="entry name" value="Cytosolic phospholipase A2 catalytic domain"/>
    <property type="match status" value="1"/>
</dbReference>
<feature type="short sequence motif" description="GXGXXG" evidence="2">
    <location>
        <begin position="676"/>
        <end position="681"/>
    </location>
</feature>
<name>A0A8H6KZ99_9LECA</name>
<organism evidence="6 7">
    <name type="scientific">Letharia columbiana</name>
    <dbReference type="NCBI Taxonomy" id="112416"/>
    <lineage>
        <taxon>Eukaryota</taxon>
        <taxon>Fungi</taxon>
        <taxon>Dikarya</taxon>
        <taxon>Ascomycota</taxon>
        <taxon>Pezizomycotina</taxon>
        <taxon>Lecanoromycetes</taxon>
        <taxon>OSLEUM clade</taxon>
        <taxon>Lecanoromycetidae</taxon>
        <taxon>Lecanorales</taxon>
        <taxon>Lecanorineae</taxon>
        <taxon>Parmeliaceae</taxon>
        <taxon>Letharia</taxon>
    </lineage>
</organism>
<dbReference type="Proteomes" id="UP000578531">
    <property type="component" value="Unassembled WGS sequence"/>
</dbReference>
<gene>
    <name evidence="6" type="ORF">HO173_011372</name>
</gene>
<feature type="short sequence motif" description="GXSXG" evidence="2">
    <location>
        <begin position="747"/>
        <end position="751"/>
    </location>
</feature>
<evidence type="ECO:0000313" key="7">
    <source>
        <dbReference type="Proteomes" id="UP000578531"/>
    </source>
</evidence>
<dbReference type="InterPro" id="IPR056002">
    <property type="entry name" value="DUF7580"/>
</dbReference>
<dbReference type="GeneID" id="59293014"/>
<keyword evidence="1 2" id="KW-0443">Lipid metabolism</keyword>
<dbReference type="Pfam" id="PF24476">
    <property type="entry name" value="DUF7580"/>
    <property type="match status" value="1"/>
</dbReference>
<evidence type="ECO:0000256" key="2">
    <source>
        <dbReference type="PROSITE-ProRule" id="PRU01161"/>
    </source>
</evidence>
<dbReference type="GO" id="GO:0016787">
    <property type="term" value="F:hydrolase activity"/>
    <property type="evidence" value="ECO:0007669"/>
    <property type="project" value="UniProtKB-UniRule"/>
</dbReference>
<dbReference type="InterPro" id="IPR002641">
    <property type="entry name" value="PNPLA_dom"/>
</dbReference>
<dbReference type="Gene3D" id="1.20.120.1020">
    <property type="entry name" value="Prion-inhibition and propagation, HeLo domain"/>
    <property type="match status" value="1"/>
</dbReference>
<dbReference type="InterPro" id="IPR000719">
    <property type="entry name" value="Prot_kinase_dom"/>
</dbReference>
<evidence type="ECO:0000313" key="6">
    <source>
        <dbReference type="EMBL" id="KAF6229725.1"/>
    </source>
</evidence>
<keyword evidence="2" id="KW-0442">Lipid degradation</keyword>
<dbReference type="InterPro" id="IPR011009">
    <property type="entry name" value="Kinase-like_dom_sf"/>
</dbReference>
<feature type="domain" description="PNPLA" evidence="5">
    <location>
        <begin position="672"/>
        <end position="916"/>
    </location>
</feature>
<comment type="caution">
    <text evidence="6">The sequence shown here is derived from an EMBL/GenBank/DDBJ whole genome shotgun (WGS) entry which is preliminary data.</text>
</comment>
<dbReference type="Gene3D" id="1.10.510.10">
    <property type="entry name" value="Transferase(Phosphotransferase) domain 1"/>
    <property type="match status" value="1"/>
</dbReference>
<dbReference type="OrthoDB" id="1911848at2759"/>
<dbReference type="Pfam" id="PF14479">
    <property type="entry name" value="HeLo"/>
    <property type="match status" value="1"/>
</dbReference>
<dbReference type="SUPFAM" id="SSF52151">
    <property type="entry name" value="FabD/lysophospholipase-like"/>
    <property type="match status" value="1"/>
</dbReference>
<feature type="region of interest" description="Disordered" evidence="3">
    <location>
        <begin position="631"/>
        <end position="664"/>
    </location>
</feature>
<dbReference type="PROSITE" id="PS50011">
    <property type="entry name" value="PROTEIN_KINASE_DOM"/>
    <property type="match status" value="1"/>
</dbReference>
<dbReference type="GO" id="GO:0004672">
    <property type="term" value="F:protein kinase activity"/>
    <property type="evidence" value="ECO:0007669"/>
    <property type="project" value="InterPro"/>
</dbReference>
<feature type="active site" description="Proton acceptor" evidence="2">
    <location>
        <position position="903"/>
    </location>
</feature>
<dbReference type="SUPFAM" id="SSF56112">
    <property type="entry name" value="Protein kinase-like (PK-like)"/>
    <property type="match status" value="1"/>
</dbReference>
<evidence type="ECO:0000259" key="5">
    <source>
        <dbReference type="PROSITE" id="PS51635"/>
    </source>
</evidence>
<dbReference type="GO" id="GO:0005524">
    <property type="term" value="F:ATP binding"/>
    <property type="evidence" value="ECO:0007669"/>
    <property type="project" value="InterPro"/>
</dbReference>
<feature type="active site" description="Nucleophile" evidence="2">
    <location>
        <position position="749"/>
    </location>
</feature>
<keyword evidence="2" id="KW-0378">Hydrolase</keyword>
<evidence type="ECO:0008006" key="8">
    <source>
        <dbReference type="Google" id="ProtNLM"/>
    </source>
</evidence>
<reference evidence="6 7" key="1">
    <citation type="journal article" date="2020" name="Genomics">
        <title>Complete, high-quality genomes from long-read metagenomic sequencing of two wolf lichen thalli reveals enigmatic genome architecture.</title>
        <authorList>
            <person name="McKenzie S.K."/>
            <person name="Walston R.F."/>
            <person name="Allen J.L."/>
        </authorList>
    </citation>
    <scope>NUCLEOTIDE SEQUENCE [LARGE SCALE GENOMIC DNA]</scope>
    <source>
        <strain evidence="6">WasteWater2</strain>
    </source>
</reference>
<dbReference type="PANTHER" id="PTHR37542:SF1">
    <property type="entry name" value="PRION-INHIBITION AND PROPAGATION HELO DOMAIN-CONTAINING PROTEIN"/>
    <property type="match status" value="1"/>
</dbReference>
<dbReference type="PANTHER" id="PTHR37542">
    <property type="entry name" value="HELO DOMAIN-CONTAINING PROTEIN-RELATED"/>
    <property type="match status" value="1"/>
</dbReference>
<dbReference type="GO" id="GO:0016042">
    <property type="term" value="P:lipid catabolic process"/>
    <property type="evidence" value="ECO:0007669"/>
    <property type="project" value="UniProtKB-UniRule"/>
</dbReference>
<dbReference type="RefSeq" id="XP_037159917.1">
    <property type="nucleotide sequence ID" value="XM_037313252.1"/>
</dbReference>
<evidence type="ECO:0000256" key="3">
    <source>
        <dbReference type="SAM" id="MobiDB-lite"/>
    </source>
</evidence>
<dbReference type="Pfam" id="PF01734">
    <property type="entry name" value="Patatin"/>
    <property type="match status" value="1"/>
</dbReference>
<sequence>MVDPVGTTLGAASLALQLLDGCVKGYRYFIAAAGMPEDCRYMRIRLQIEYARLLDWCEVAGLPESLKVDTAVLLAVLKEIRESMEELAKLSGKYIELKPEKHAATEKSAIELDLLEEFSHITLSYDKKGGHRKYTRGLNSIARGTSMASNIARNPKRLQWIAFDKDAFLKLLGRLTEFNDHLYELMHGHQARALELATQKSYLEMVQMRASVEELKHLVTAAMLLQEHDSAEFSSAPTRRRNEKALASLADFKRLNATFDELPRQHSKSREQVTRSSQLTYSQVFYDGDTAPTLSVDGRIHAEGKLFLGDGTEHYVWIEWKRYKTKYSRRLEKHVPLPENLKRVKELVSLLQSDKPKQFCAPQCLGFFDDRDDIKDSQHDARFGLVFKKPDKSSLPVSLRQMISKEPKASLTDRVSLAHGISTCVLYLHAVNWLHKGLRSDSVMFLPGDLSGDASAIDQPHVTGFEYARPDRDGETTTSGMEVNDYVMLYVHPDYQGSDAKGTYRKTFDIYSLGIILLEIAYWKPIDNILGIDMNNATPAQLKGIRGRLLQPGSDYLAHLKANLGDRYCTAVKSCIDGCPTFGVDVDESEVDVQTGAKLQHSFTTLVVDALDSVHFGNEYVIHSARISNSHGLTQGPSNGSGQGTSDCDEPSAEPSLATIDDDDPWDRKTLLSLDGGGVRGYSSLLILQRLMKEIGKLEMESDSGAISSAYSPLVDCLPDVPLAASPNGTRPALEYLPCHYFDYVGGASTGGLLAIMLGRLRMSVDEAIMEYKELSANVFEKPSSRLKRFLTKYDSTVRKEKLKGQFDALKSTRPSPQEESNQFKSDRDRCRTIVCSIKSSENNNFQTPFLFRSYDRKMSYSTPFDRNPGDPNTFAIWEVARATSAAPSYFKSVRLFQARYYDAAVNLNNPSWEVLNEVNLLADKSQDPIDLLLSIGGGNAKANNPKVKFGNDTLLQDLTDISDVVHKKVEYERERQLFDYYRFDVKEGLQEVHMNEWKPKPSGSITLKRIQEATSKYLEHKKVSYRIQECAKRLVEKRAQRAQTMRWERFATGISMTRLLQTQITTGLYKVCLIEEELIVIDENNADYKRLRISYPFAKTGSGQIEYERNARAIPVNDNGERAPLPHGPWKCRALSLCLQRSGIILPACHCAFMMAWSLVRHACKPKEQVHIDCTIWSIALQECQWSLSHFAHARDLPSRVSNTLLGHYAQAA</sequence>
<dbReference type="GO" id="GO:0046486">
    <property type="term" value="P:glycerolipid metabolic process"/>
    <property type="evidence" value="ECO:0007669"/>
    <property type="project" value="UniProtKB-ARBA"/>
</dbReference>
<dbReference type="InterPro" id="IPR029498">
    <property type="entry name" value="HeLo_dom"/>
</dbReference>
<feature type="domain" description="Protein kinase" evidence="4">
    <location>
        <begin position="302"/>
        <end position="604"/>
    </location>
</feature>
<keyword evidence="7" id="KW-1185">Reference proteome</keyword>
<dbReference type="PROSITE" id="PS51635">
    <property type="entry name" value="PNPLA"/>
    <property type="match status" value="1"/>
</dbReference>
<protein>
    <recommendedName>
        <fullName evidence="8">Protein kinase domain-containing protein</fullName>
    </recommendedName>
</protein>
<dbReference type="AlphaFoldDB" id="A0A8H6KZ99"/>
<dbReference type="InterPro" id="IPR016035">
    <property type="entry name" value="Acyl_Trfase/lysoPLipase"/>
</dbReference>
<evidence type="ECO:0000259" key="4">
    <source>
        <dbReference type="PROSITE" id="PS50011"/>
    </source>
</evidence>
<feature type="compositionally biased region" description="Polar residues" evidence="3">
    <location>
        <begin position="631"/>
        <end position="646"/>
    </location>
</feature>
<dbReference type="EMBL" id="JACCJC010000070">
    <property type="protein sequence ID" value="KAF6229725.1"/>
    <property type="molecule type" value="Genomic_DNA"/>
</dbReference>